<dbReference type="PANTHER" id="PTHR24185:SF4">
    <property type="entry name" value="SERINE HYDROLASE, PUTATIVE (AFU_ORTHOLOGUE AFUA_2G07870)-RELATED"/>
    <property type="match status" value="1"/>
</dbReference>
<dbReference type="GO" id="GO:0016020">
    <property type="term" value="C:membrane"/>
    <property type="evidence" value="ECO:0007669"/>
    <property type="project" value="TreeGrafter"/>
</dbReference>
<evidence type="ECO:0000313" key="5">
    <source>
        <dbReference type="EMBL" id="KAK3360327.1"/>
    </source>
</evidence>
<comment type="caution">
    <text evidence="2">Lacks conserved residue(s) required for the propagation of feature annotation.</text>
</comment>
<reference evidence="5" key="1">
    <citation type="journal article" date="2023" name="Mol. Phylogenet. Evol.">
        <title>Genome-scale phylogeny and comparative genomics of the fungal order Sordariales.</title>
        <authorList>
            <person name="Hensen N."/>
            <person name="Bonometti L."/>
            <person name="Westerberg I."/>
            <person name="Brannstrom I.O."/>
            <person name="Guillou S."/>
            <person name="Cros-Aarteil S."/>
            <person name="Calhoun S."/>
            <person name="Haridas S."/>
            <person name="Kuo A."/>
            <person name="Mondo S."/>
            <person name="Pangilinan J."/>
            <person name="Riley R."/>
            <person name="LaButti K."/>
            <person name="Andreopoulos B."/>
            <person name="Lipzen A."/>
            <person name="Chen C."/>
            <person name="Yan M."/>
            <person name="Daum C."/>
            <person name="Ng V."/>
            <person name="Clum A."/>
            <person name="Steindorff A."/>
            <person name="Ohm R.A."/>
            <person name="Martin F."/>
            <person name="Silar P."/>
            <person name="Natvig D.O."/>
            <person name="Lalanne C."/>
            <person name="Gautier V."/>
            <person name="Ament-Velasquez S.L."/>
            <person name="Kruys A."/>
            <person name="Hutchinson M.I."/>
            <person name="Powell A.J."/>
            <person name="Barry K."/>
            <person name="Miller A.N."/>
            <person name="Grigoriev I.V."/>
            <person name="Debuchy R."/>
            <person name="Gladieux P."/>
            <person name="Hiltunen Thoren M."/>
            <person name="Johannesson H."/>
        </authorList>
    </citation>
    <scope>NUCLEOTIDE SEQUENCE</scope>
    <source>
        <strain evidence="5">CBS 955.72</strain>
    </source>
</reference>
<feature type="domain" description="PNPLA" evidence="4">
    <location>
        <begin position="20"/>
        <end position="186"/>
    </location>
</feature>
<feature type="region of interest" description="Disordered" evidence="3">
    <location>
        <begin position="134"/>
        <end position="208"/>
    </location>
</feature>
<dbReference type="GO" id="GO:0019369">
    <property type="term" value="P:arachidonate metabolic process"/>
    <property type="evidence" value="ECO:0007669"/>
    <property type="project" value="TreeGrafter"/>
</dbReference>
<feature type="compositionally biased region" description="Pro residues" evidence="3">
    <location>
        <begin position="590"/>
        <end position="600"/>
    </location>
</feature>
<organism evidence="5 6">
    <name type="scientific">Lasiosphaeria hispida</name>
    <dbReference type="NCBI Taxonomy" id="260671"/>
    <lineage>
        <taxon>Eukaryota</taxon>
        <taxon>Fungi</taxon>
        <taxon>Dikarya</taxon>
        <taxon>Ascomycota</taxon>
        <taxon>Pezizomycotina</taxon>
        <taxon>Sordariomycetes</taxon>
        <taxon>Sordariomycetidae</taxon>
        <taxon>Sordariales</taxon>
        <taxon>Lasiosphaeriaceae</taxon>
        <taxon>Lasiosphaeria</taxon>
    </lineage>
</organism>
<evidence type="ECO:0000259" key="4">
    <source>
        <dbReference type="PROSITE" id="PS51635"/>
    </source>
</evidence>
<sequence length="637" mass="69999">MDSGGLKRKDTTKGPPLRVLSLDGGGVRGYSMFLIIQELMHRTFVEVEGRAPRRSEIPKPCDHFDLIIGTGTGGLIALMLGRLRLDLETCKELYVRLTRMVFETDKTIAGIPYRSTLFKATKLEEAIRECVREHTIDEREGNDGTGPNNPLSAVSRSSAAASNPRRHASNASVVSFSARSPSAQASRPLFSSRGGGNPNARLYDERENRTKTAVTAIYRGTQRGGEPAMLRSYDSRREPAPEFDCKIWEAGRATCAIGLAFKPIQIGQSVFHDDGAGHFNPSLTALDEAVVNEWPGREVGVFVSIGTGKRPKGSDANSSMWYEGFLGEFADARRKLIAKIEGCEKIHELMRKEHLAKRGVSIDNYYRLNVEVGVGEFGMNEWHRLADISTNTRRYLSREEEQKMVQNASAKLAKIHFAKLRWERYSANIPDLVQTSTEIPMPMAVELPGDMPSSFLPPNTPPPRQSYDSGSDMLGIPGTPSPRSSGERLHAPSTNSHHHSPQRAPAAPAGAPPPPPGGRNSKPGAGKMGKYEKDYYDESDRLVVNAPTPAQYRYASGADKIAIMGPDEQPRWFQDPIGNRQSQPQQPTRIEPPPLPPKTPLPESQVGVGRGHGALPYPLDDEAPPAVNMARKPNYGR</sequence>
<reference evidence="5" key="2">
    <citation type="submission" date="2023-06" db="EMBL/GenBank/DDBJ databases">
        <authorList>
            <consortium name="Lawrence Berkeley National Laboratory"/>
            <person name="Haridas S."/>
            <person name="Hensen N."/>
            <person name="Bonometti L."/>
            <person name="Westerberg I."/>
            <person name="Brannstrom I.O."/>
            <person name="Guillou S."/>
            <person name="Cros-Aarteil S."/>
            <person name="Calhoun S."/>
            <person name="Kuo A."/>
            <person name="Mondo S."/>
            <person name="Pangilinan J."/>
            <person name="Riley R."/>
            <person name="Labutti K."/>
            <person name="Andreopoulos B."/>
            <person name="Lipzen A."/>
            <person name="Chen C."/>
            <person name="Yanf M."/>
            <person name="Daum C."/>
            <person name="Ng V."/>
            <person name="Clum A."/>
            <person name="Steindorff A."/>
            <person name="Ohm R."/>
            <person name="Martin F."/>
            <person name="Silar P."/>
            <person name="Natvig D."/>
            <person name="Lalanne C."/>
            <person name="Gautier V."/>
            <person name="Ament-Velasquez S.L."/>
            <person name="Kruys A."/>
            <person name="Hutchinson M.I."/>
            <person name="Powell A.J."/>
            <person name="Barry K."/>
            <person name="Miller A.N."/>
            <person name="Grigoriev I.V."/>
            <person name="Debuchy R."/>
            <person name="Gladieux P."/>
            <person name="Thoren M.H."/>
            <person name="Johannesson H."/>
        </authorList>
    </citation>
    <scope>NUCLEOTIDE SEQUENCE</scope>
    <source>
        <strain evidence="5">CBS 955.72</strain>
    </source>
</reference>
<dbReference type="Proteomes" id="UP001275084">
    <property type="component" value="Unassembled WGS sequence"/>
</dbReference>
<comment type="caution">
    <text evidence="5">The sequence shown here is derived from an EMBL/GenBank/DDBJ whole genome shotgun (WGS) entry which is preliminary data.</text>
</comment>
<proteinExistence type="predicted"/>
<keyword evidence="1" id="KW-0443">Lipid metabolism</keyword>
<dbReference type="CDD" id="cd07216">
    <property type="entry name" value="Pat17_PNPLA8_PNPLA9_like3"/>
    <property type="match status" value="1"/>
</dbReference>
<dbReference type="PANTHER" id="PTHR24185">
    <property type="entry name" value="CALCIUM-INDEPENDENT PHOSPHOLIPASE A2-GAMMA"/>
    <property type="match status" value="1"/>
</dbReference>
<accession>A0AAJ0HS52</accession>
<evidence type="ECO:0000313" key="6">
    <source>
        <dbReference type="Proteomes" id="UP001275084"/>
    </source>
</evidence>
<dbReference type="SUPFAM" id="SSF52151">
    <property type="entry name" value="FabD/lysophospholipase-like"/>
    <property type="match status" value="1"/>
</dbReference>
<gene>
    <name evidence="5" type="ORF">B0T25DRAFT_127538</name>
</gene>
<dbReference type="Gene3D" id="3.40.1090.10">
    <property type="entry name" value="Cytosolic phospholipase A2 catalytic domain"/>
    <property type="match status" value="1"/>
</dbReference>
<dbReference type="Pfam" id="PF01734">
    <property type="entry name" value="Patatin"/>
    <property type="match status" value="1"/>
</dbReference>
<dbReference type="PROSITE" id="PS51635">
    <property type="entry name" value="PNPLA"/>
    <property type="match status" value="1"/>
</dbReference>
<dbReference type="EMBL" id="JAUIQD010000002">
    <property type="protein sequence ID" value="KAK3360327.1"/>
    <property type="molecule type" value="Genomic_DNA"/>
</dbReference>
<keyword evidence="5" id="KW-0808">Transferase</keyword>
<dbReference type="GO" id="GO:0047499">
    <property type="term" value="F:calcium-independent phospholipase A2 activity"/>
    <property type="evidence" value="ECO:0007669"/>
    <property type="project" value="TreeGrafter"/>
</dbReference>
<protein>
    <submittedName>
        <fullName evidence="5">Acyl transferase/acyl hydrolase/lysophospholipase</fullName>
    </submittedName>
</protein>
<dbReference type="GO" id="GO:0046486">
    <property type="term" value="P:glycerolipid metabolic process"/>
    <property type="evidence" value="ECO:0007669"/>
    <property type="project" value="UniProtKB-ARBA"/>
</dbReference>
<evidence type="ECO:0000256" key="3">
    <source>
        <dbReference type="SAM" id="MobiDB-lite"/>
    </source>
</evidence>
<feature type="compositionally biased region" description="Low complexity" evidence="3">
    <location>
        <begin position="152"/>
        <end position="188"/>
    </location>
</feature>
<dbReference type="InterPro" id="IPR002641">
    <property type="entry name" value="PNPLA_dom"/>
</dbReference>
<name>A0AAJ0HS52_9PEZI</name>
<keyword evidence="5" id="KW-0378">Hydrolase</keyword>
<dbReference type="InterPro" id="IPR016035">
    <property type="entry name" value="Acyl_Trfase/lysoPLipase"/>
</dbReference>
<dbReference type="AlphaFoldDB" id="A0AAJ0HS52"/>
<feature type="region of interest" description="Disordered" evidence="3">
    <location>
        <begin position="568"/>
        <end position="637"/>
    </location>
</feature>
<keyword evidence="6" id="KW-1185">Reference proteome</keyword>
<feature type="short sequence motif" description="GXGXXG" evidence="2">
    <location>
        <begin position="24"/>
        <end position="29"/>
    </location>
</feature>
<dbReference type="GO" id="GO:0016740">
    <property type="term" value="F:transferase activity"/>
    <property type="evidence" value="ECO:0007669"/>
    <property type="project" value="UniProtKB-KW"/>
</dbReference>
<evidence type="ECO:0000256" key="2">
    <source>
        <dbReference type="PROSITE-ProRule" id="PRU01161"/>
    </source>
</evidence>
<feature type="region of interest" description="Disordered" evidence="3">
    <location>
        <begin position="443"/>
        <end position="531"/>
    </location>
</feature>
<evidence type="ECO:0000256" key="1">
    <source>
        <dbReference type="ARBA" id="ARBA00023098"/>
    </source>
</evidence>